<dbReference type="EMBL" id="KQ242460">
    <property type="protein sequence ID" value="KNC78600.1"/>
    <property type="molecule type" value="Genomic_DNA"/>
</dbReference>
<dbReference type="GeneID" id="25909483"/>
<gene>
    <name evidence="1" type="ORF">SARC_08979</name>
</gene>
<sequence length="103" mass="11468">MRTLVDTEENRSVITQASAKKARLSISPPANDSFVYLADKAFRTLRLGKTHTTTVQDSTASTEDCTFELMNLPDNIEIIMDMDNMRELGLDLTGLSSPFPEIN</sequence>
<reference evidence="1 2" key="1">
    <citation type="submission" date="2011-02" db="EMBL/GenBank/DDBJ databases">
        <title>The Genome Sequence of Sphaeroforma arctica JP610.</title>
        <authorList>
            <consortium name="The Broad Institute Genome Sequencing Platform"/>
            <person name="Russ C."/>
            <person name="Cuomo C."/>
            <person name="Young S.K."/>
            <person name="Zeng Q."/>
            <person name="Gargeya S."/>
            <person name="Alvarado L."/>
            <person name="Berlin A."/>
            <person name="Chapman S.B."/>
            <person name="Chen Z."/>
            <person name="Freedman E."/>
            <person name="Gellesch M."/>
            <person name="Goldberg J."/>
            <person name="Griggs A."/>
            <person name="Gujja S."/>
            <person name="Heilman E."/>
            <person name="Heiman D."/>
            <person name="Howarth C."/>
            <person name="Mehta T."/>
            <person name="Neiman D."/>
            <person name="Pearson M."/>
            <person name="Roberts A."/>
            <person name="Saif S."/>
            <person name="Shea T."/>
            <person name="Shenoy N."/>
            <person name="Sisk P."/>
            <person name="Stolte C."/>
            <person name="Sykes S."/>
            <person name="White J."/>
            <person name="Yandava C."/>
            <person name="Burger G."/>
            <person name="Gray M.W."/>
            <person name="Holland P.W.H."/>
            <person name="King N."/>
            <person name="Lang F.B.F."/>
            <person name="Roger A.J."/>
            <person name="Ruiz-Trillo I."/>
            <person name="Haas B."/>
            <person name="Nusbaum C."/>
            <person name="Birren B."/>
        </authorList>
    </citation>
    <scope>NUCLEOTIDE SEQUENCE [LARGE SCALE GENOMIC DNA]</scope>
    <source>
        <strain evidence="1 2">JP610</strain>
    </source>
</reference>
<dbReference type="RefSeq" id="XP_014152502.1">
    <property type="nucleotide sequence ID" value="XM_014297027.1"/>
</dbReference>
<organism evidence="1 2">
    <name type="scientific">Sphaeroforma arctica JP610</name>
    <dbReference type="NCBI Taxonomy" id="667725"/>
    <lineage>
        <taxon>Eukaryota</taxon>
        <taxon>Ichthyosporea</taxon>
        <taxon>Ichthyophonida</taxon>
        <taxon>Sphaeroforma</taxon>
    </lineage>
</organism>
<dbReference type="AlphaFoldDB" id="A0A0L0FP65"/>
<protein>
    <submittedName>
        <fullName evidence="1">Uncharacterized protein</fullName>
    </submittedName>
</protein>
<name>A0A0L0FP65_9EUKA</name>
<evidence type="ECO:0000313" key="1">
    <source>
        <dbReference type="EMBL" id="KNC78600.1"/>
    </source>
</evidence>
<accession>A0A0L0FP65</accession>
<evidence type="ECO:0000313" key="2">
    <source>
        <dbReference type="Proteomes" id="UP000054560"/>
    </source>
</evidence>
<dbReference type="eggNOG" id="ENOG502SZN7">
    <property type="taxonomic scope" value="Eukaryota"/>
</dbReference>
<keyword evidence="2" id="KW-1185">Reference proteome</keyword>
<dbReference type="Proteomes" id="UP000054560">
    <property type="component" value="Unassembled WGS sequence"/>
</dbReference>
<proteinExistence type="predicted"/>